<evidence type="ECO:0000313" key="3">
    <source>
        <dbReference type="Proteomes" id="UP000800094"/>
    </source>
</evidence>
<feature type="region of interest" description="Disordered" evidence="1">
    <location>
        <begin position="1"/>
        <end position="588"/>
    </location>
</feature>
<evidence type="ECO:0000256" key="1">
    <source>
        <dbReference type="SAM" id="MobiDB-lite"/>
    </source>
</evidence>
<feature type="compositionally biased region" description="Low complexity" evidence="1">
    <location>
        <begin position="509"/>
        <end position="527"/>
    </location>
</feature>
<feature type="compositionally biased region" description="Low complexity" evidence="1">
    <location>
        <begin position="428"/>
        <end position="438"/>
    </location>
</feature>
<organism evidence="2 3">
    <name type="scientific">Trematosphaeria pertusa</name>
    <dbReference type="NCBI Taxonomy" id="390896"/>
    <lineage>
        <taxon>Eukaryota</taxon>
        <taxon>Fungi</taxon>
        <taxon>Dikarya</taxon>
        <taxon>Ascomycota</taxon>
        <taxon>Pezizomycotina</taxon>
        <taxon>Dothideomycetes</taxon>
        <taxon>Pleosporomycetidae</taxon>
        <taxon>Pleosporales</taxon>
        <taxon>Massarineae</taxon>
        <taxon>Trematosphaeriaceae</taxon>
        <taxon>Trematosphaeria</taxon>
    </lineage>
</organism>
<feature type="compositionally biased region" description="Polar residues" evidence="1">
    <location>
        <begin position="322"/>
        <end position="331"/>
    </location>
</feature>
<protein>
    <submittedName>
        <fullName evidence="2">Uncharacterized protein</fullName>
    </submittedName>
</protein>
<feature type="compositionally biased region" description="Low complexity" evidence="1">
    <location>
        <begin position="227"/>
        <end position="246"/>
    </location>
</feature>
<keyword evidence="3" id="KW-1185">Reference proteome</keyword>
<feature type="compositionally biased region" description="Pro residues" evidence="1">
    <location>
        <begin position="334"/>
        <end position="343"/>
    </location>
</feature>
<dbReference type="Proteomes" id="UP000800094">
    <property type="component" value="Unassembled WGS sequence"/>
</dbReference>
<dbReference type="OrthoDB" id="428854at2759"/>
<dbReference type="RefSeq" id="XP_033677078.1">
    <property type="nucleotide sequence ID" value="XM_033834622.1"/>
</dbReference>
<name>A0A6A6HV55_9PLEO</name>
<dbReference type="GeneID" id="54587952"/>
<accession>A0A6A6HV55</accession>
<dbReference type="AlphaFoldDB" id="A0A6A6HV55"/>
<feature type="compositionally biased region" description="Low complexity" evidence="1">
    <location>
        <begin position="451"/>
        <end position="478"/>
    </location>
</feature>
<feature type="compositionally biased region" description="Polar residues" evidence="1">
    <location>
        <begin position="482"/>
        <end position="499"/>
    </location>
</feature>
<feature type="compositionally biased region" description="Basic and acidic residues" evidence="1">
    <location>
        <begin position="269"/>
        <end position="281"/>
    </location>
</feature>
<proteinExistence type="predicted"/>
<dbReference type="EMBL" id="ML987209">
    <property type="protein sequence ID" value="KAF2242074.1"/>
    <property type="molecule type" value="Genomic_DNA"/>
</dbReference>
<feature type="compositionally biased region" description="Polar residues" evidence="1">
    <location>
        <begin position="390"/>
        <end position="400"/>
    </location>
</feature>
<feature type="compositionally biased region" description="Polar residues" evidence="1">
    <location>
        <begin position="299"/>
        <end position="313"/>
    </location>
</feature>
<reference evidence="2" key="1">
    <citation type="journal article" date="2020" name="Stud. Mycol.">
        <title>101 Dothideomycetes genomes: a test case for predicting lifestyles and emergence of pathogens.</title>
        <authorList>
            <person name="Haridas S."/>
            <person name="Albert R."/>
            <person name="Binder M."/>
            <person name="Bloem J."/>
            <person name="Labutti K."/>
            <person name="Salamov A."/>
            <person name="Andreopoulos B."/>
            <person name="Baker S."/>
            <person name="Barry K."/>
            <person name="Bills G."/>
            <person name="Bluhm B."/>
            <person name="Cannon C."/>
            <person name="Castanera R."/>
            <person name="Culley D."/>
            <person name="Daum C."/>
            <person name="Ezra D."/>
            <person name="Gonzalez J."/>
            <person name="Henrissat B."/>
            <person name="Kuo A."/>
            <person name="Liang C."/>
            <person name="Lipzen A."/>
            <person name="Lutzoni F."/>
            <person name="Magnuson J."/>
            <person name="Mondo S."/>
            <person name="Nolan M."/>
            <person name="Ohm R."/>
            <person name="Pangilinan J."/>
            <person name="Park H.-J."/>
            <person name="Ramirez L."/>
            <person name="Alfaro M."/>
            <person name="Sun H."/>
            <person name="Tritt A."/>
            <person name="Yoshinaga Y."/>
            <person name="Zwiers L.-H."/>
            <person name="Turgeon B."/>
            <person name="Goodwin S."/>
            <person name="Spatafora J."/>
            <person name="Crous P."/>
            <person name="Grigoriev I."/>
        </authorList>
    </citation>
    <scope>NUCLEOTIDE SEQUENCE</scope>
    <source>
        <strain evidence="2">CBS 122368</strain>
    </source>
</reference>
<gene>
    <name evidence="2" type="ORF">BU26DRAFT_584957</name>
</gene>
<feature type="compositionally biased region" description="Basic and acidic residues" evidence="1">
    <location>
        <begin position="37"/>
        <end position="48"/>
    </location>
</feature>
<evidence type="ECO:0000313" key="2">
    <source>
        <dbReference type="EMBL" id="KAF2242074.1"/>
    </source>
</evidence>
<sequence>MSGNPFRASLVQKHPAAPASVPPTSFINADSSSSRPHARDERESDSVPDHAASALPAKTKKSVRIESPTATSPPHPALHDADDALLQPINLGGHAGSPPPMSPAGFSDNFEDLALDEQLGQDSGSAGTDSKMMTGGSRRNPGQPEAVHSPGGAPANPFSKTLASIEPQEKGSAELRGQNRATERTTPGPTKASLDVEGFKNLLLTGIPSPRSSGPPPQGATAPNPISASVFESSSSTDTSSVSRQSIFEPVQEPHTESPRTSYEMAASDDERISLMGEIKREKKKPPPAPKHRHGRLVSSRTPQTVSFESFSVTDPMASPPASRNRTNSDLNKPLPPTPPIVSPPAHIISQDITHHLPSIPDTGASETSSLSDAVPAQKRVPPPVPLARRQSQLRSSTMGNRSRSNSSLTMSSQHSTEFPILSPGFTSEPASSPSSQKAPPPPPPTRRHGAALSTISTSSANSSSTELSSTATATATARRPTVTSPNPPSSRRTTYSSEPPSPGPGLARTSSINSTRNTTRSVSNESATMPPPPPPPRRRQSGRSSLDKERPSFHPSSPTESRRISTEYKRNSIDSKRRTSVASESSLKYEYAPAAESEPVLYSPKGEVEEPRTYNLEEVKSSPSNILDDMERFQREIDELREKYKKAA</sequence>
<feature type="compositionally biased region" description="Polar residues" evidence="1">
    <location>
        <begin position="22"/>
        <end position="35"/>
    </location>
</feature>
<feature type="compositionally biased region" description="Basic residues" evidence="1">
    <location>
        <begin position="282"/>
        <end position="296"/>
    </location>
</feature>
<feature type="compositionally biased region" description="Basic and acidic residues" evidence="1">
    <location>
        <begin position="561"/>
        <end position="578"/>
    </location>
</feature>